<dbReference type="Proteomes" id="UP000199111">
    <property type="component" value="Unassembled WGS sequence"/>
</dbReference>
<protein>
    <recommendedName>
        <fullName evidence="3">NUDIX domain-containing protein</fullName>
    </recommendedName>
</protein>
<sequence length="71" mass="7635">MDELRSRVTANLAGFRRQGALPLAEGLRHAAVTVCVLEDDERGPYTIVIKRGAHGRNPGQWALPGGRLADG</sequence>
<dbReference type="EMBL" id="FOQY01000034">
    <property type="protein sequence ID" value="SFK76559.1"/>
    <property type="molecule type" value="Genomic_DNA"/>
</dbReference>
<proteinExistence type="predicted"/>
<evidence type="ECO:0008006" key="3">
    <source>
        <dbReference type="Google" id="ProtNLM"/>
    </source>
</evidence>
<reference evidence="2" key="1">
    <citation type="submission" date="2016-10" db="EMBL/GenBank/DDBJ databases">
        <authorList>
            <person name="Varghese N."/>
            <person name="Submissions S."/>
        </authorList>
    </citation>
    <scope>NUCLEOTIDE SEQUENCE [LARGE SCALE GENOMIC DNA]</scope>
    <source>
        <strain evidence="2">CGMCC 4.2126</strain>
    </source>
</reference>
<keyword evidence="2" id="KW-1185">Reference proteome</keyword>
<dbReference type="SUPFAM" id="SSF55811">
    <property type="entry name" value="Nudix"/>
    <property type="match status" value="1"/>
</dbReference>
<organism evidence="1 2">
    <name type="scientific">Streptosporangium canum</name>
    <dbReference type="NCBI Taxonomy" id="324952"/>
    <lineage>
        <taxon>Bacteria</taxon>
        <taxon>Bacillati</taxon>
        <taxon>Actinomycetota</taxon>
        <taxon>Actinomycetes</taxon>
        <taxon>Streptosporangiales</taxon>
        <taxon>Streptosporangiaceae</taxon>
        <taxon>Streptosporangium</taxon>
    </lineage>
</organism>
<gene>
    <name evidence="1" type="ORF">SAMN05216275_13490</name>
</gene>
<evidence type="ECO:0000313" key="1">
    <source>
        <dbReference type="EMBL" id="SFK76559.1"/>
    </source>
</evidence>
<evidence type="ECO:0000313" key="2">
    <source>
        <dbReference type="Proteomes" id="UP000199111"/>
    </source>
</evidence>
<name>A0A1I4C8D9_9ACTN</name>
<accession>A0A1I4C8D9</accession>
<dbReference type="AlphaFoldDB" id="A0A1I4C8D9"/>
<dbReference type="InterPro" id="IPR015797">
    <property type="entry name" value="NUDIX_hydrolase-like_dom_sf"/>
</dbReference>
<dbReference type="Gene3D" id="3.90.79.10">
    <property type="entry name" value="Nucleoside Triphosphate Pyrophosphohydrolase"/>
    <property type="match status" value="1"/>
</dbReference>